<dbReference type="GO" id="GO:0006364">
    <property type="term" value="P:rRNA processing"/>
    <property type="evidence" value="ECO:0007669"/>
    <property type="project" value="UniProtKB-KW"/>
</dbReference>
<dbReference type="FunFam" id="2.40.10.230:FF:000002">
    <property type="entry name" value="H/ACA ribonucleoprotein complex non-core subunit NAF1"/>
    <property type="match status" value="1"/>
</dbReference>
<evidence type="ECO:0000313" key="11">
    <source>
        <dbReference type="Proteomes" id="UP001075354"/>
    </source>
</evidence>
<dbReference type="GO" id="GO:0043489">
    <property type="term" value="P:RNA stabilization"/>
    <property type="evidence" value="ECO:0007669"/>
    <property type="project" value="UniProtKB-ARBA"/>
</dbReference>
<reference evidence="10" key="1">
    <citation type="submission" date="2022-12" db="EMBL/GenBank/DDBJ databases">
        <title>Chromosome-level genome assembly of the bean flower thrips Megalurothrips usitatus.</title>
        <authorList>
            <person name="Ma L."/>
            <person name="Liu Q."/>
            <person name="Li H."/>
            <person name="Cai W."/>
        </authorList>
    </citation>
    <scope>NUCLEOTIDE SEQUENCE</scope>
    <source>
        <strain evidence="10">Cailab_2022a</strain>
    </source>
</reference>
<evidence type="ECO:0000256" key="3">
    <source>
        <dbReference type="ARBA" id="ARBA00021438"/>
    </source>
</evidence>
<dbReference type="GO" id="GO:0005634">
    <property type="term" value="C:nucleus"/>
    <property type="evidence" value="ECO:0007669"/>
    <property type="project" value="UniProtKB-SubCell"/>
</dbReference>
<comment type="subcellular location">
    <subcellularLocation>
        <location evidence="1">Nucleus</location>
    </subcellularLocation>
</comment>
<protein>
    <recommendedName>
        <fullName evidence="3">H/ACA ribonucleoprotein complex non-core subunit NAF1</fullName>
    </recommendedName>
</protein>
<keyword evidence="5" id="KW-0698">rRNA processing</keyword>
<feature type="compositionally biased region" description="Low complexity" evidence="9">
    <location>
        <begin position="561"/>
        <end position="574"/>
    </location>
</feature>
<keyword evidence="7" id="KW-0694">RNA-binding</keyword>
<evidence type="ECO:0000313" key="10">
    <source>
        <dbReference type="EMBL" id="KAJ1522402.1"/>
    </source>
</evidence>
<dbReference type="InterPro" id="IPR038664">
    <property type="entry name" value="Gar1/Naf1_Cbf5-bd_sf"/>
</dbReference>
<dbReference type="GO" id="GO:0000493">
    <property type="term" value="P:box H/ACA snoRNP assembly"/>
    <property type="evidence" value="ECO:0007669"/>
    <property type="project" value="InterPro"/>
</dbReference>
<dbReference type="InterPro" id="IPR009000">
    <property type="entry name" value="Transl_B-barrel_sf"/>
</dbReference>
<evidence type="ECO:0000256" key="1">
    <source>
        <dbReference type="ARBA" id="ARBA00004123"/>
    </source>
</evidence>
<dbReference type="Gene3D" id="2.40.10.230">
    <property type="entry name" value="Probable tRNA pseudouridine synthase domain"/>
    <property type="match status" value="1"/>
</dbReference>
<feature type="compositionally biased region" description="Polar residues" evidence="9">
    <location>
        <begin position="14"/>
        <end position="30"/>
    </location>
</feature>
<feature type="compositionally biased region" description="Polar residues" evidence="9">
    <location>
        <begin position="507"/>
        <end position="533"/>
    </location>
</feature>
<dbReference type="SUPFAM" id="SSF50447">
    <property type="entry name" value="Translation proteins"/>
    <property type="match status" value="1"/>
</dbReference>
<comment type="similarity">
    <text evidence="2">Belongs to the NAF1 family.</text>
</comment>
<accession>A0AAV7XD13</accession>
<keyword evidence="6" id="KW-0597">Phosphoprotein</keyword>
<evidence type="ECO:0000256" key="4">
    <source>
        <dbReference type="ARBA" id="ARBA00022517"/>
    </source>
</evidence>
<feature type="region of interest" description="Disordered" evidence="9">
    <location>
        <begin position="232"/>
        <end position="295"/>
    </location>
</feature>
<feature type="compositionally biased region" description="Polar residues" evidence="9">
    <location>
        <begin position="178"/>
        <end position="209"/>
    </location>
</feature>
<evidence type="ECO:0000256" key="2">
    <source>
        <dbReference type="ARBA" id="ARBA00009801"/>
    </source>
</evidence>
<dbReference type="Pfam" id="PF04410">
    <property type="entry name" value="Gar1"/>
    <property type="match status" value="1"/>
</dbReference>
<feature type="compositionally biased region" description="Polar residues" evidence="9">
    <location>
        <begin position="108"/>
        <end position="118"/>
    </location>
</feature>
<comment type="caution">
    <text evidence="10">The sequence shown here is derived from an EMBL/GenBank/DDBJ whole genome shotgun (WGS) entry which is preliminary data.</text>
</comment>
<dbReference type="Proteomes" id="UP001075354">
    <property type="component" value="Chromosome 12"/>
</dbReference>
<dbReference type="PANTHER" id="PTHR31633:SF1">
    <property type="entry name" value="H_ACA RIBONUCLEOPROTEIN COMPLEX NON-CORE SUBUNIT NAF1"/>
    <property type="match status" value="1"/>
</dbReference>
<feature type="region of interest" description="Disordered" evidence="9">
    <location>
        <begin position="1"/>
        <end position="72"/>
    </location>
</feature>
<dbReference type="EMBL" id="JAPTSV010000012">
    <property type="protein sequence ID" value="KAJ1522402.1"/>
    <property type="molecule type" value="Genomic_DNA"/>
</dbReference>
<dbReference type="InterPro" id="IPR040309">
    <property type="entry name" value="Naf1"/>
</dbReference>
<gene>
    <name evidence="10" type="ORF">ONE63_002690</name>
</gene>
<dbReference type="AlphaFoldDB" id="A0AAV7XD13"/>
<feature type="compositionally biased region" description="Basic and acidic residues" evidence="9">
    <location>
        <begin position="451"/>
        <end position="464"/>
    </location>
</feature>
<sequence length="653" mass="71300">MSNEEYSMDPEGMNTESLNGFLNSKVSSSEMEPMQKQALASLNDDTKTGSSQPIHTDLGMSENPDASSGSLKETCLGSVAEAGRIVEVPGQGDCSKPGLVSEDLGSLNAPSAEQTSATKETEDNVMDVCDSDQNVEIVNLKPEIQSPDSAQLEEIENALIDSSTVEESAMKFEICDSPSKTSTLGSPKASTPKSEVLSSNSPVRSICSDNDSEEGISIIKVKAARNDVQFSSLHRGTCAPDSDDTDSSSSSSSEDSSDESSDTDDDSGHLPHDNNAKKTDVSAKGTKVPGELSIDDLPPIEDLHISVPNDQASEIGKVLHAVDTLVVVESYKDQPPLDIDSVLFLDGGARPLGRIFDVMGPVTEPLYCVRFNSKEHIEKYDIEPGMLVYCAPQTEHSNFVFLKHLMMMKGSDASWKKDKEVPLAFLDFSDDEEESNMIKEENRKATVKSQNSDEPRSKAARTERANNLQHQGYSRNSSWEGARQGGHHPRNPWSWSGSRHNFARNHPPSNQNQYSNSGPVRPSTFSVNDSSHQSSDRCQTRNSNYNTESGQQLYSSGNTDVSQQSVPQYSSVPQFGQLPHNVQHYSSAWPTWGQPPPSHTEGYPGNFSPLIPPATQDLRYQAFRSQIDRLVDAYNRGVDTPMVKATSSARYKV</sequence>
<feature type="compositionally biased region" description="Basic and acidic residues" evidence="9">
    <location>
        <begin position="266"/>
        <end position="281"/>
    </location>
</feature>
<dbReference type="PANTHER" id="PTHR31633">
    <property type="entry name" value="H/ACA RIBONUCLEOPROTEIN COMPLEX NON-CORE SUBUNIT NAF1"/>
    <property type="match status" value="1"/>
</dbReference>
<dbReference type="GO" id="GO:0001522">
    <property type="term" value="P:pseudouridine synthesis"/>
    <property type="evidence" value="ECO:0007669"/>
    <property type="project" value="InterPro"/>
</dbReference>
<feature type="region of interest" description="Disordered" evidence="9">
    <location>
        <begin position="433"/>
        <end position="577"/>
    </location>
</feature>
<evidence type="ECO:0000256" key="7">
    <source>
        <dbReference type="ARBA" id="ARBA00022884"/>
    </source>
</evidence>
<name>A0AAV7XD13_9NEOP</name>
<proteinExistence type="inferred from homology"/>
<feature type="compositionally biased region" description="Acidic residues" evidence="9">
    <location>
        <begin position="255"/>
        <end position="265"/>
    </location>
</feature>
<evidence type="ECO:0000256" key="6">
    <source>
        <dbReference type="ARBA" id="ARBA00022553"/>
    </source>
</evidence>
<dbReference type="GO" id="GO:0005732">
    <property type="term" value="C:sno(s)RNA-containing ribonucleoprotein complex"/>
    <property type="evidence" value="ECO:0007669"/>
    <property type="project" value="InterPro"/>
</dbReference>
<feature type="compositionally biased region" description="Polar residues" evidence="9">
    <location>
        <begin position="465"/>
        <end position="479"/>
    </location>
</feature>
<dbReference type="InterPro" id="IPR007504">
    <property type="entry name" value="H/ACA_rnp_Gar1/Naf1"/>
</dbReference>
<evidence type="ECO:0000256" key="5">
    <source>
        <dbReference type="ARBA" id="ARBA00022552"/>
    </source>
</evidence>
<keyword evidence="11" id="KW-1185">Reference proteome</keyword>
<feature type="region of interest" description="Disordered" evidence="9">
    <location>
        <begin position="171"/>
        <end position="211"/>
    </location>
</feature>
<keyword evidence="4" id="KW-0690">Ribosome biogenesis</keyword>
<dbReference type="GO" id="GO:0003723">
    <property type="term" value="F:RNA binding"/>
    <property type="evidence" value="ECO:0007669"/>
    <property type="project" value="UniProtKB-KW"/>
</dbReference>
<evidence type="ECO:0000256" key="8">
    <source>
        <dbReference type="ARBA" id="ARBA00023242"/>
    </source>
</evidence>
<feature type="compositionally biased region" description="Polar residues" evidence="9">
    <location>
        <begin position="540"/>
        <end position="560"/>
    </location>
</feature>
<organism evidence="10 11">
    <name type="scientific">Megalurothrips usitatus</name>
    <name type="common">bean blossom thrips</name>
    <dbReference type="NCBI Taxonomy" id="439358"/>
    <lineage>
        <taxon>Eukaryota</taxon>
        <taxon>Metazoa</taxon>
        <taxon>Ecdysozoa</taxon>
        <taxon>Arthropoda</taxon>
        <taxon>Hexapoda</taxon>
        <taxon>Insecta</taxon>
        <taxon>Pterygota</taxon>
        <taxon>Neoptera</taxon>
        <taxon>Paraneoptera</taxon>
        <taxon>Thysanoptera</taxon>
        <taxon>Terebrantia</taxon>
        <taxon>Thripoidea</taxon>
        <taxon>Thripidae</taxon>
        <taxon>Megalurothrips</taxon>
    </lineage>
</organism>
<feature type="region of interest" description="Disordered" evidence="9">
    <location>
        <begin position="88"/>
        <end position="124"/>
    </location>
</feature>
<keyword evidence="8" id="KW-0539">Nucleus</keyword>
<evidence type="ECO:0000256" key="9">
    <source>
        <dbReference type="SAM" id="MobiDB-lite"/>
    </source>
</evidence>